<evidence type="ECO:0000313" key="2">
    <source>
        <dbReference type="EMBL" id="GAM65593.1"/>
    </source>
</evidence>
<accession>A0A0B8PR25</accession>
<dbReference type="InterPro" id="IPR010221">
    <property type="entry name" value="VCBS_dom"/>
</dbReference>
<gene>
    <name evidence="2" type="ORF">JCM19232_4940</name>
</gene>
<dbReference type="NCBIfam" id="TIGR01965">
    <property type="entry name" value="VCBS_repeat"/>
    <property type="match status" value="1"/>
</dbReference>
<dbReference type="InterPro" id="IPR040853">
    <property type="entry name" value="RapA2_cadherin-like"/>
</dbReference>
<evidence type="ECO:0000313" key="3">
    <source>
        <dbReference type="Proteomes" id="UP000031670"/>
    </source>
</evidence>
<proteinExistence type="predicted"/>
<evidence type="ECO:0000259" key="1">
    <source>
        <dbReference type="Pfam" id="PF17803"/>
    </source>
</evidence>
<organism evidence="2 3">
    <name type="scientific">Vibrio ishigakensis</name>
    <dbReference type="NCBI Taxonomy" id="1481914"/>
    <lineage>
        <taxon>Bacteria</taxon>
        <taxon>Pseudomonadati</taxon>
        <taxon>Pseudomonadota</taxon>
        <taxon>Gammaproteobacteria</taxon>
        <taxon>Vibrionales</taxon>
        <taxon>Vibrionaceae</taxon>
        <taxon>Vibrio</taxon>
    </lineage>
</organism>
<feature type="domain" description="RapA2 cadherin-like" evidence="1">
    <location>
        <begin position="11"/>
        <end position="83"/>
    </location>
</feature>
<comment type="caution">
    <text evidence="2">The sequence shown here is derived from an EMBL/GenBank/DDBJ whole genome shotgun (WGS) entry which is preliminary data.</text>
</comment>
<sequence length="144" mass="15604">MDIQIQKKGSIFINIAAVNDPASFIGDSTGSVQEDSHTQVKGTLTVTDPDGTQGFIAVQGGVGIVGSKGYGHAHIDSSGHWTYNLYNNHPSVQQLKQGQTETETITVQAKDGTTHDITITIKVLTTHLPYLNILRLGRYQEVTR</sequence>
<dbReference type="Gene3D" id="2.60.40.10">
    <property type="entry name" value="Immunoglobulins"/>
    <property type="match status" value="1"/>
</dbReference>
<dbReference type="InterPro" id="IPR013783">
    <property type="entry name" value="Ig-like_fold"/>
</dbReference>
<protein>
    <submittedName>
        <fullName evidence="2">Probable RTX</fullName>
    </submittedName>
</protein>
<name>A0A0B8PR25_9VIBR</name>
<dbReference type="AlphaFoldDB" id="A0A0B8PR25"/>
<dbReference type="Pfam" id="PF17803">
    <property type="entry name" value="Cadherin_4"/>
    <property type="match status" value="1"/>
</dbReference>
<dbReference type="Proteomes" id="UP000031670">
    <property type="component" value="Unassembled WGS sequence"/>
</dbReference>
<dbReference type="EMBL" id="BBSA01000021">
    <property type="protein sequence ID" value="GAM65593.1"/>
    <property type="molecule type" value="Genomic_DNA"/>
</dbReference>
<reference evidence="2 3" key="1">
    <citation type="submission" date="2015-01" db="EMBL/GenBank/DDBJ databases">
        <title>Vibrio sp. C5 JCM 19232 whole genome shotgun sequence.</title>
        <authorList>
            <person name="Sawabe T."/>
            <person name="Meirelles P."/>
            <person name="Feng G."/>
            <person name="Sayaka M."/>
            <person name="Hattori M."/>
            <person name="Ohkuma M."/>
        </authorList>
    </citation>
    <scope>NUCLEOTIDE SEQUENCE [LARGE SCALE GENOMIC DNA]</scope>
    <source>
        <strain evidence="2 3">JCM19232</strain>
    </source>
</reference>
<reference evidence="2 3" key="2">
    <citation type="submission" date="2015-01" db="EMBL/GenBank/DDBJ databases">
        <authorList>
            <consortium name="NBRP consortium"/>
            <person name="Sawabe T."/>
            <person name="Meirelles P."/>
            <person name="Feng G."/>
            <person name="Sayaka M."/>
            <person name="Hattori M."/>
            <person name="Ohkuma M."/>
        </authorList>
    </citation>
    <scope>NUCLEOTIDE SEQUENCE [LARGE SCALE GENOMIC DNA]</scope>
    <source>
        <strain evidence="2 3">JCM19232</strain>
    </source>
</reference>